<name>A0A1G6S3D3_NIADE</name>
<dbReference type="InterPro" id="IPR035901">
    <property type="entry name" value="GIY-YIG_endonuc_sf"/>
</dbReference>
<dbReference type="InterPro" id="IPR050190">
    <property type="entry name" value="UPF0213_domain"/>
</dbReference>
<dbReference type="PROSITE" id="PS50164">
    <property type="entry name" value="GIY_YIG"/>
    <property type="match status" value="1"/>
</dbReference>
<keyword evidence="4" id="KW-1185">Reference proteome</keyword>
<feature type="domain" description="GIY-YIG" evidence="2">
    <location>
        <begin position="1"/>
        <end position="78"/>
    </location>
</feature>
<proteinExistence type="inferred from homology"/>
<dbReference type="AlphaFoldDB" id="A0A1G6S3D3"/>
<dbReference type="EMBL" id="FMZO01000006">
    <property type="protein sequence ID" value="SDD11193.1"/>
    <property type="molecule type" value="Genomic_DNA"/>
</dbReference>
<dbReference type="GO" id="GO:0004519">
    <property type="term" value="F:endonuclease activity"/>
    <property type="evidence" value="ECO:0007669"/>
    <property type="project" value="UniProtKB-KW"/>
</dbReference>
<dbReference type="PANTHER" id="PTHR34477:SF5">
    <property type="entry name" value="BSL5627 PROTEIN"/>
    <property type="match status" value="1"/>
</dbReference>
<evidence type="ECO:0000259" key="2">
    <source>
        <dbReference type="PROSITE" id="PS50164"/>
    </source>
</evidence>
<protein>
    <submittedName>
        <fullName evidence="3">Putative endonuclease</fullName>
    </submittedName>
</protein>
<sequence length="89" mass="10495">MFYTLYILYSPTMNKFYVGFTSDEPEQRLQKHLTNHSGFTAKAKDWRIAYTETFTSKEAALNREREIKKWKSSKRITALIQQPDSASRP</sequence>
<reference evidence="4" key="1">
    <citation type="submission" date="2016-10" db="EMBL/GenBank/DDBJ databases">
        <authorList>
            <person name="Varghese N."/>
            <person name="Submissions S."/>
        </authorList>
    </citation>
    <scope>NUCLEOTIDE SEQUENCE [LARGE SCALE GENOMIC DNA]</scope>
    <source>
        <strain evidence="4">DSM 25811 / CCM 8410 / LMG 26954 / E90</strain>
    </source>
</reference>
<dbReference type="InterPro" id="IPR000305">
    <property type="entry name" value="GIY-YIG_endonuc"/>
</dbReference>
<dbReference type="CDD" id="cd10449">
    <property type="entry name" value="GIY-YIG_SLX1_like"/>
    <property type="match status" value="1"/>
</dbReference>
<evidence type="ECO:0000313" key="4">
    <source>
        <dbReference type="Proteomes" id="UP000198757"/>
    </source>
</evidence>
<evidence type="ECO:0000256" key="1">
    <source>
        <dbReference type="ARBA" id="ARBA00007435"/>
    </source>
</evidence>
<gene>
    <name evidence="3" type="ORF">SAMN04487894_10670</name>
</gene>
<dbReference type="Proteomes" id="UP000198757">
    <property type="component" value="Unassembled WGS sequence"/>
</dbReference>
<comment type="similarity">
    <text evidence="1">Belongs to the UPF0213 family.</text>
</comment>
<dbReference type="RefSeq" id="WP_090390404.1">
    <property type="nucleotide sequence ID" value="NZ_FMZO01000006.1"/>
</dbReference>
<dbReference type="SUPFAM" id="SSF82771">
    <property type="entry name" value="GIY-YIG endonuclease"/>
    <property type="match status" value="1"/>
</dbReference>
<keyword evidence="3" id="KW-0540">Nuclease</keyword>
<keyword evidence="3" id="KW-0255">Endonuclease</keyword>
<dbReference type="Gene3D" id="3.40.1440.10">
    <property type="entry name" value="GIY-YIG endonuclease"/>
    <property type="match status" value="1"/>
</dbReference>
<organism evidence="3 4">
    <name type="scientific">Niabella drilacis (strain DSM 25811 / CCM 8410 / CCUG 62505 / LMG 26954 / E90)</name>
    <dbReference type="NCBI Taxonomy" id="1285928"/>
    <lineage>
        <taxon>Bacteria</taxon>
        <taxon>Pseudomonadati</taxon>
        <taxon>Bacteroidota</taxon>
        <taxon>Chitinophagia</taxon>
        <taxon>Chitinophagales</taxon>
        <taxon>Chitinophagaceae</taxon>
        <taxon>Niabella</taxon>
    </lineage>
</organism>
<accession>A0A1G6S3D3</accession>
<keyword evidence="3" id="KW-0378">Hydrolase</keyword>
<dbReference type="Pfam" id="PF01541">
    <property type="entry name" value="GIY-YIG"/>
    <property type="match status" value="1"/>
</dbReference>
<dbReference type="PANTHER" id="PTHR34477">
    <property type="entry name" value="UPF0213 PROTEIN YHBQ"/>
    <property type="match status" value="1"/>
</dbReference>
<dbReference type="OrthoDB" id="1495241at2"/>
<evidence type="ECO:0000313" key="3">
    <source>
        <dbReference type="EMBL" id="SDD11193.1"/>
    </source>
</evidence>